<evidence type="ECO:0000313" key="2">
    <source>
        <dbReference type="Proteomes" id="UP000029672"/>
    </source>
</evidence>
<organism evidence="1 2">
    <name type="scientific">Candidatus Francisella endociliophora</name>
    <dbReference type="NCBI Taxonomy" id="653937"/>
    <lineage>
        <taxon>Bacteria</taxon>
        <taxon>Pseudomonadati</taxon>
        <taxon>Pseudomonadota</taxon>
        <taxon>Gammaproteobacteria</taxon>
        <taxon>Thiotrichales</taxon>
        <taxon>Francisellaceae</taxon>
        <taxon>Francisella</taxon>
    </lineage>
</organism>
<dbReference type="KEGG" id="frf:LO80_03185"/>
<dbReference type="RefSeq" id="WP_040008488.1">
    <property type="nucleotide sequence ID" value="NZ_CP009574.1"/>
</dbReference>
<sequence>MELSAIQKVVERQKQGIWVDMFKKESPEYKDYGHLQFKVKYLPEKLRQDLNLLYADLVTTMSQALKISGGELNKKGDIKQPKQEKEVTDKDLDRFKTLAKRIATIEADIKQLVIDNDMVIDFKGFMQDGQPAQFTREALETIIEAFNYNFEPVLAVINNTKSFSEGILGKRSQSSKTG</sequence>
<dbReference type="HOGENOM" id="CLU_1508485_0_0_6"/>
<dbReference type="AlphaFoldDB" id="A0A097END1"/>
<protein>
    <submittedName>
        <fullName evidence="1">Uncharacterized protein</fullName>
    </submittedName>
</protein>
<gene>
    <name evidence="1" type="ORF">LO80_03185</name>
</gene>
<dbReference type="EMBL" id="CP009574">
    <property type="protein sequence ID" value="AIT09073.1"/>
    <property type="molecule type" value="Genomic_DNA"/>
</dbReference>
<name>A0A097END1_9GAMM</name>
<dbReference type="Proteomes" id="UP000029672">
    <property type="component" value="Chromosome"/>
</dbReference>
<evidence type="ECO:0000313" key="1">
    <source>
        <dbReference type="EMBL" id="AIT09073.1"/>
    </source>
</evidence>
<reference evidence="1 2" key="1">
    <citation type="submission" date="2014-10" db="EMBL/GenBank/DDBJ databases">
        <title>Whole genome sequence of Francisella endociliophora strain FSC1006, isolated from a laboratory culture of the marine ciliate Euplotes raikovi.</title>
        <authorList>
            <person name="Granberg M."/>
            <person name="Backman S."/>
            <person name="Lundmark E."/>
            <person name="Nilsson E."/>
            <person name="Karlsson E."/>
            <person name="Thelaus J."/>
            <person name="Ohrman C."/>
            <person name="Larkeryd A."/>
            <person name="Stenberg P."/>
        </authorList>
    </citation>
    <scope>NUCLEOTIDE SEQUENCE [LARGE SCALE GENOMIC DNA]</scope>
    <source>
        <strain evidence="1 2">FSC1006</strain>
    </source>
</reference>
<accession>A0A097END1</accession>
<dbReference type="STRING" id="1547445.LO80_03185"/>
<proteinExistence type="predicted"/>
<keyword evidence="2" id="KW-1185">Reference proteome</keyword>